<name>A0ABQ6GZV4_9GAMM</name>
<evidence type="ECO:0000256" key="2">
    <source>
        <dbReference type="ARBA" id="ARBA00022898"/>
    </source>
</evidence>
<dbReference type="Gene3D" id="1.10.10.10">
    <property type="entry name" value="Winged helix-like DNA-binding domain superfamily/Winged helix DNA-binding domain"/>
    <property type="match status" value="1"/>
</dbReference>
<dbReference type="InterPro" id="IPR000524">
    <property type="entry name" value="Tscrpt_reg_HTH_GntR"/>
</dbReference>
<dbReference type="RefSeq" id="WP_284206770.1">
    <property type="nucleotide sequence ID" value="NZ_BSSU01000004.1"/>
</dbReference>
<dbReference type="PANTHER" id="PTHR46577:SF2">
    <property type="entry name" value="TRANSCRIPTIONAL REGULATORY PROTEIN"/>
    <property type="match status" value="1"/>
</dbReference>
<evidence type="ECO:0000313" key="7">
    <source>
        <dbReference type="EMBL" id="GLX81435.1"/>
    </source>
</evidence>
<evidence type="ECO:0000256" key="4">
    <source>
        <dbReference type="ARBA" id="ARBA00023125"/>
    </source>
</evidence>
<accession>A0ABQ6GZV4</accession>
<comment type="caution">
    <text evidence="7">The sequence shown here is derived from an EMBL/GenBank/DDBJ whole genome shotgun (WGS) entry which is preliminary data.</text>
</comment>
<sequence length="469" mass="52799">MTKLYLQLSYQIEQQIDENLILPSEKLPSIRTIMASHGVAKNTVISALNDLEKKGIIFAKAKVGFFVSPRRNTQHQLPNQHFPNLESQAVSLTDIFYDVMNKEAAFDIVPNDSTALPSQHLISLNKHIRRAYRQQIPFRSSHYDTPKGHVTLREQLSHRYRLRGINIDVESFCITSGCQHSLMLALMATCKQGDTVAVETPTFYGSLLLLEQLKLNVVEVSSHPVTGLDIEHLTQALEKTQITACIVTPNFATPTGSLMPEDNKNRLLSLANDCDFAVIEDDIYGEISFADPTSSLLSFDTQERVIVCSSMSKALSKDIRIGWIIGSRWQKQIEQLKLTSILACSSSIQSGVAEFMASGDYRKHINYTQHTLQQQMLTLTQLLTDYWPSCTRFTKPLGGISLWVELAHPINSLAIYHKLLKDNIVITPGLLFSHRSNYQHCIRLSFQHAFNKKRVEAIKTIGKTITASL</sequence>
<dbReference type="Pfam" id="PF00392">
    <property type="entry name" value="GntR"/>
    <property type="match status" value="1"/>
</dbReference>
<feature type="domain" description="HTH gntR-type" evidence="6">
    <location>
        <begin position="2"/>
        <end position="70"/>
    </location>
</feature>
<keyword evidence="3" id="KW-0805">Transcription regulation</keyword>
<keyword evidence="8" id="KW-1185">Reference proteome</keyword>
<dbReference type="InterPro" id="IPR015424">
    <property type="entry name" value="PyrdxlP-dep_Trfase"/>
</dbReference>
<dbReference type="InterPro" id="IPR051446">
    <property type="entry name" value="HTH_trans_reg/aminotransferase"/>
</dbReference>
<keyword evidence="2" id="KW-0663">Pyridoxal phosphate</keyword>
<organism evidence="7 8">
    <name type="scientific">Thalassotalea eurytherma</name>
    <dbReference type="NCBI Taxonomy" id="1144278"/>
    <lineage>
        <taxon>Bacteria</taxon>
        <taxon>Pseudomonadati</taxon>
        <taxon>Pseudomonadota</taxon>
        <taxon>Gammaproteobacteria</taxon>
        <taxon>Alteromonadales</taxon>
        <taxon>Colwelliaceae</taxon>
        <taxon>Thalassotalea</taxon>
    </lineage>
</organism>
<dbReference type="Gene3D" id="3.90.1150.10">
    <property type="entry name" value="Aspartate Aminotransferase, domain 1"/>
    <property type="match status" value="1"/>
</dbReference>
<dbReference type="PROSITE" id="PS50949">
    <property type="entry name" value="HTH_GNTR"/>
    <property type="match status" value="1"/>
</dbReference>
<gene>
    <name evidence="7" type="ORF">theurythT_08870</name>
</gene>
<reference evidence="7 8" key="1">
    <citation type="submission" date="2023-03" db="EMBL/GenBank/DDBJ databases">
        <title>Draft genome sequence of Thalassotalea eurytherma JCM 18482T.</title>
        <authorList>
            <person name="Sawabe T."/>
        </authorList>
    </citation>
    <scope>NUCLEOTIDE SEQUENCE [LARGE SCALE GENOMIC DNA]</scope>
    <source>
        <strain evidence="7 8">JCM 18482</strain>
    </source>
</reference>
<evidence type="ECO:0000256" key="1">
    <source>
        <dbReference type="ARBA" id="ARBA00005384"/>
    </source>
</evidence>
<dbReference type="InterPro" id="IPR004839">
    <property type="entry name" value="Aminotransferase_I/II_large"/>
</dbReference>
<dbReference type="EMBL" id="BSSU01000004">
    <property type="protein sequence ID" value="GLX81435.1"/>
    <property type="molecule type" value="Genomic_DNA"/>
</dbReference>
<dbReference type="SUPFAM" id="SSF53383">
    <property type="entry name" value="PLP-dependent transferases"/>
    <property type="match status" value="1"/>
</dbReference>
<dbReference type="CDD" id="cd07377">
    <property type="entry name" value="WHTH_GntR"/>
    <property type="match status" value="1"/>
</dbReference>
<protein>
    <submittedName>
        <fullName evidence="7">GntR family transcriptional regulator</fullName>
    </submittedName>
</protein>
<dbReference type="PANTHER" id="PTHR46577">
    <property type="entry name" value="HTH-TYPE TRANSCRIPTIONAL REGULATORY PROTEIN GABR"/>
    <property type="match status" value="1"/>
</dbReference>
<evidence type="ECO:0000313" key="8">
    <source>
        <dbReference type="Proteomes" id="UP001157133"/>
    </source>
</evidence>
<dbReference type="InterPro" id="IPR015422">
    <property type="entry name" value="PyrdxlP-dep_Trfase_small"/>
</dbReference>
<proteinExistence type="inferred from homology"/>
<dbReference type="Pfam" id="PF00155">
    <property type="entry name" value="Aminotran_1_2"/>
    <property type="match status" value="1"/>
</dbReference>
<evidence type="ECO:0000256" key="3">
    <source>
        <dbReference type="ARBA" id="ARBA00023015"/>
    </source>
</evidence>
<dbReference type="SMART" id="SM00345">
    <property type="entry name" value="HTH_GNTR"/>
    <property type="match status" value="1"/>
</dbReference>
<dbReference type="InterPro" id="IPR036390">
    <property type="entry name" value="WH_DNA-bd_sf"/>
</dbReference>
<dbReference type="CDD" id="cd00609">
    <property type="entry name" value="AAT_like"/>
    <property type="match status" value="1"/>
</dbReference>
<comment type="similarity">
    <text evidence="1">In the C-terminal section; belongs to the class-I pyridoxal-phosphate-dependent aminotransferase family.</text>
</comment>
<keyword evidence="4" id="KW-0238">DNA-binding</keyword>
<dbReference type="InterPro" id="IPR015421">
    <property type="entry name" value="PyrdxlP-dep_Trfase_major"/>
</dbReference>
<dbReference type="Gene3D" id="3.40.640.10">
    <property type="entry name" value="Type I PLP-dependent aspartate aminotransferase-like (Major domain)"/>
    <property type="match status" value="1"/>
</dbReference>
<evidence type="ECO:0000256" key="5">
    <source>
        <dbReference type="ARBA" id="ARBA00023163"/>
    </source>
</evidence>
<dbReference type="InterPro" id="IPR036388">
    <property type="entry name" value="WH-like_DNA-bd_sf"/>
</dbReference>
<keyword evidence="5" id="KW-0804">Transcription</keyword>
<dbReference type="SUPFAM" id="SSF46785">
    <property type="entry name" value="Winged helix' DNA-binding domain"/>
    <property type="match status" value="1"/>
</dbReference>
<evidence type="ECO:0000259" key="6">
    <source>
        <dbReference type="PROSITE" id="PS50949"/>
    </source>
</evidence>
<dbReference type="Proteomes" id="UP001157133">
    <property type="component" value="Unassembled WGS sequence"/>
</dbReference>